<gene>
    <name evidence="4" type="primary">yliI</name>
    <name evidence="4" type="ORF">MPOCJGCO_0583</name>
</gene>
<evidence type="ECO:0000313" key="4">
    <source>
        <dbReference type="EMBL" id="GJE58501.1"/>
    </source>
</evidence>
<dbReference type="SUPFAM" id="SSF50952">
    <property type="entry name" value="Soluble quinoprotein glucose dehydrogenase"/>
    <property type="match status" value="1"/>
</dbReference>
<evidence type="ECO:0000256" key="1">
    <source>
        <dbReference type="SAM" id="MobiDB-lite"/>
    </source>
</evidence>
<dbReference type="InterPro" id="IPR011041">
    <property type="entry name" value="Quinoprot_gluc/sorb_DH_b-prop"/>
</dbReference>
<comment type="caution">
    <text evidence="4">The sequence shown here is derived from an EMBL/GenBank/DDBJ whole genome shotgun (WGS) entry which is preliminary data.</text>
</comment>
<dbReference type="InterPro" id="IPR011042">
    <property type="entry name" value="6-blade_b-propeller_TolB-like"/>
</dbReference>
<feature type="domain" description="Glucose/Sorbosone dehydrogenase" evidence="3">
    <location>
        <begin position="94"/>
        <end position="426"/>
    </location>
</feature>
<evidence type="ECO:0000259" key="3">
    <source>
        <dbReference type="Pfam" id="PF07995"/>
    </source>
</evidence>
<proteinExistence type="predicted"/>
<dbReference type="InterPro" id="IPR012938">
    <property type="entry name" value="Glc/Sorbosone_DH"/>
</dbReference>
<evidence type="ECO:0000256" key="2">
    <source>
        <dbReference type="SAM" id="SignalP"/>
    </source>
</evidence>
<evidence type="ECO:0000313" key="5">
    <source>
        <dbReference type="Proteomes" id="UP001055057"/>
    </source>
</evidence>
<dbReference type="EMBL" id="BPRB01000035">
    <property type="protein sequence ID" value="GJE58501.1"/>
    <property type="molecule type" value="Genomic_DNA"/>
</dbReference>
<reference evidence="4" key="1">
    <citation type="journal article" date="2021" name="Front. Microbiol.">
        <title>Comprehensive Comparative Genomics and Phenotyping of Methylobacterium Species.</title>
        <authorList>
            <person name="Alessa O."/>
            <person name="Ogura Y."/>
            <person name="Fujitani Y."/>
            <person name="Takami H."/>
            <person name="Hayashi T."/>
            <person name="Sahin N."/>
            <person name="Tani A."/>
        </authorList>
    </citation>
    <scope>NUCLEOTIDE SEQUENCE</scope>
    <source>
        <strain evidence="4">DSM 23632</strain>
    </source>
</reference>
<feature type="chain" id="PRO_5047087109" evidence="2">
    <location>
        <begin position="27"/>
        <end position="435"/>
    </location>
</feature>
<accession>A0ABQ4TT61</accession>
<reference evidence="4" key="2">
    <citation type="submission" date="2021-08" db="EMBL/GenBank/DDBJ databases">
        <authorList>
            <person name="Tani A."/>
            <person name="Ola A."/>
            <person name="Ogura Y."/>
            <person name="Katsura K."/>
            <person name="Hayashi T."/>
        </authorList>
    </citation>
    <scope>NUCLEOTIDE SEQUENCE</scope>
    <source>
        <strain evidence="4">DSM 23632</strain>
    </source>
</reference>
<sequence length="435" mass="45731">MSQVTRIRSIALAGLATVALGSPAFAQGAGGSEARPSRVEGEAFSAPAAKGAGDSPAETEAPNTRYKPLLPNQTRAPKPAEATKIEVATVAKGLASPWAMEFLPDGRMIVTEKAGKIRIVAKDGTVGPAIAGVPKVDPRGQGGLLDIALSPGFSADRMVYFSYAEPRDKGNGTTVAKAKLTEDGKGGGKLEEVKVVFRQMPTYDGDKHFGSRLVFSGDGKLFVTVGERSDKVTRVQAQDLASGLGKVFRIDTDGNAPKDNPFAGSDKAKAEIWSYGHRNVQSAALDAQGRLWTVEHGPRGGDELNRPRPGLNYGWPVATYGIEYSGETLGDGVTQAAGTVQPVYYWDPVIGPSGMALYTGDLFPAWKNDFLVGGLVSGGLVVLKVDGDKVVTEERVPLDARIRDVRVGPDGAVYAVTDGADGKILKLTPPKAKEG</sequence>
<organism evidence="4 5">
    <name type="scientific">Methylobacterium trifolii</name>
    <dbReference type="NCBI Taxonomy" id="1003092"/>
    <lineage>
        <taxon>Bacteria</taxon>
        <taxon>Pseudomonadati</taxon>
        <taxon>Pseudomonadota</taxon>
        <taxon>Alphaproteobacteria</taxon>
        <taxon>Hyphomicrobiales</taxon>
        <taxon>Methylobacteriaceae</taxon>
        <taxon>Methylobacterium</taxon>
    </lineage>
</organism>
<dbReference type="Gene3D" id="2.120.10.30">
    <property type="entry name" value="TolB, C-terminal domain"/>
    <property type="match status" value="1"/>
</dbReference>
<dbReference type="PANTHER" id="PTHR19328">
    <property type="entry name" value="HEDGEHOG-INTERACTING PROTEIN"/>
    <property type="match status" value="1"/>
</dbReference>
<dbReference type="Pfam" id="PF07995">
    <property type="entry name" value="GSDH"/>
    <property type="match status" value="1"/>
</dbReference>
<feature type="signal peptide" evidence="2">
    <location>
        <begin position="1"/>
        <end position="26"/>
    </location>
</feature>
<protein>
    <submittedName>
        <fullName evidence="4">Aldose sugar dehydrogenase YliI</fullName>
    </submittedName>
</protein>
<dbReference type="PANTHER" id="PTHR19328:SF75">
    <property type="entry name" value="ALDOSE SUGAR DEHYDROGENASE YLII"/>
    <property type="match status" value="1"/>
</dbReference>
<dbReference type="Proteomes" id="UP001055057">
    <property type="component" value="Unassembled WGS sequence"/>
</dbReference>
<feature type="region of interest" description="Disordered" evidence="1">
    <location>
        <begin position="25"/>
        <end position="80"/>
    </location>
</feature>
<name>A0ABQ4TT61_9HYPH</name>
<keyword evidence="2" id="KW-0732">Signal</keyword>
<keyword evidence="5" id="KW-1185">Reference proteome</keyword>